<evidence type="ECO:0000313" key="1">
    <source>
        <dbReference type="EMBL" id="KAF9734502.1"/>
    </source>
</evidence>
<dbReference type="EMBL" id="WJXW01000007">
    <property type="protein sequence ID" value="KAF9734502.1"/>
    <property type="molecule type" value="Genomic_DNA"/>
</dbReference>
<accession>A0A9P6GF80</accession>
<evidence type="ECO:0000313" key="2">
    <source>
        <dbReference type="Proteomes" id="UP000756921"/>
    </source>
</evidence>
<proteinExistence type="predicted"/>
<gene>
    <name evidence="1" type="ORF">PMIN01_07405</name>
</gene>
<comment type="caution">
    <text evidence="1">The sequence shown here is derived from an EMBL/GenBank/DDBJ whole genome shotgun (WGS) entry which is preliminary data.</text>
</comment>
<dbReference type="AlphaFoldDB" id="A0A9P6GF80"/>
<dbReference type="Proteomes" id="UP000756921">
    <property type="component" value="Unassembled WGS sequence"/>
</dbReference>
<dbReference type="OrthoDB" id="3709982at2759"/>
<keyword evidence="2" id="KW-1185">Reference proteome</keyword>
<sequence length="136" mass="15711">MEQADEPKRIILRFRDQYELEEEAIKNQYFALYGPAPPANDYFAHLVAPNESSTMHIILDIHCKSHPIIDNSKLLYEVFKVRKNKGFNFEKLSNAACDYARARCERTRWGTNRSQSEELDGVRPMQVGQSPATFVS</sequence>
<reference evidence="1" key="1">
    <citation type="journal article" date="2020" name="Mol. Plant Microbe Interact.">
        <title>Genome Sequence of the Biocontrol Agent Coniothyrium minitans strain Conio (IMI 134523).</title>
        <authorList>
            <person name="Patel D."/>
            <person name="Shittu T.A."/>
            <person name="Baroncelli R."/>
            <person name="Muthumeenakshi S."/>
            <person name="Osborne T.H."/>
            <person name="Janganan T.K."/>
            <person name="Sreenivasaprasad S."/>
        </authorList>
    </citation>
    <scope>NUCLEOTIDE SEQUENCE</scope>
    <source>
        <strain evidence="1">Conio</strain>
    </source>
</reference>
<name>A0A9P6GF80_9PLEO</name>
<organism evidence="1 2">
    <name type="scientific">Paraphaeosphaeria minitans</name>
    <dbReference type="NCBI Taxonomy" id="565426"/>
    <lineage>
        <taxon>Eukaryota</taxon>
        <taxon>Fungi</taxon>
        <taxon>Dikarya</taxon>
        <taxon>Ascomycota</taxon>
        <taxon>Pezizomycotina</taxon>
        <taxon>Dothideomycetes</taxon>
        <taxon>Pleosporomycetidae</taxon>
        <taxon>Pleosporales</taxon>
        <taxon>Massarineae</taxon>
        <taxon>Didymosphaeriaceae</taxon>
        <taxon>Paraphaeosphaeria</taxon>
    </lineage>
</organism>
<protein>
    <submittedName>
        <fullName evidence="1">Uncharacterized protein</fullName>
    </submittedName>
</protein>